<dbReference type="AlphaFoldDB" id="A0A5J4V775"/>
<evidence type="ECO:0000313" key="2">
    <source>
        <dbReference type="Proteomes" id="UP000324800"/>
    </source>
</evidence>
<reference evidence="1 2" key="1">
    <citation type="submission" date="2019-03" db="EMBL/GenBank/DDBJ databases">
        <title>Single cell metagenomics reveals metabolic interactions within the superorganism composed of flagellate Streblomastix strix and complex community of Bacteroidetes bacteria on its surface.</title>
        <authorList>
            <person name="Treitli S.C."/>
            <person name="Kolisko M."/>
            <person name="Husnik F."/>
            <person name="Keeling P."/>
            <person name="Hampl V."/>
        </authorList>
    </citation>
    <scope>NUCLEOTIDE SEQUENCE [LARGE SCALE GENOMIC DNA]</scope>
    <source>
        <strain evidence="1">ST1C</strain>
    </source>
</reference>
<protein>
    <submittedName>
        <fullName evidence="1">Uncharacterized protein</fullName>
    </submittedName>
</protein>
<dbReference type="Proteomes" id="UP000324800">
    <property type="component" value="Unassembled WGS sequence"/>
</dbReference>
<dbReference type="OrthoDB" id="10500762at2759"/>
<proteinExistence type="predicted"/>
<evidence type="ECO:0000313" key="1">
    <source>
        <dbReference type="EMBL" id="KAA6378497.1"/>
    </source>
</evidence>
<name>A0A5J4V775_9EUKA</name>
<sequence length="172" mass="19704">MRDIEEVTKDQVSIPYAMPIRFRLSIPLENSIISMAKYYTMNKTDLIASGPDKLKNIDLLFRDWTDLITTTNFEQITNSRLKNLMCSISPVILTIKNYVVIELTANMSGYVATYDCQYRVRDFCANRPFVVPTQRVETWSFLTSATTVGIRTSQKISLSHVTDLCLLFPKEA</sequence>
<organism evidence="1 2">
    <name type="scientific">Streblomastix strix</name>
    <dbReference type="NCBI Taxonomy" id="222440"/>
    <lineage>
        <taxon>Eukaryota</taxon>
        <taxon>Metamonada</taxon>
        <taxon>Preaxostyla</taxon>
        <taxon>Oxymonadida</taxon>
        <taxon>Streblomastigidae</taxon>
        <taxon>Streblomastix</taxon>
    </lineage>
</organism>
<gene>
    <name evidence="1" type="ORF">EZS28_025974</name>
</gene>
<accession>A0A5J4V775</accession>
<dbReference type="EMBL" id="SNRW01009102">
    <property type="protein sequence ID" value="KAA6378497.1"/>
    <property type="molecule type" value="Genomic_DNA"/>
</dbReference>
<comment type="caution">
    <text evidence="1">The sequence shown here is derived from an EMBL/GenBank/DDBJ whole genome shotgun (WGS) entry which is preliminary data.</text>
</comment>